<accession>A0A392QYV7</accession>
<dbReference type="EMBL" id="LXQA010169905">
    <property type="protein sequence ID" value="MCI29052.1"/>
    <property type="molecule type" value="Genomic_DNA"/>
</dbReference>
<reference evidence="1 2" key="1">
    <citation type="journal article" date="2018" name="Front. Plant Sci.">
        <title>Red Clover (Trifolium pratense) and Zigzag Clover (T. medium) - A Picture of Genomic Similarities and Differences.</title>
        <authorList>
            <person name="Dluhosova J."/>
            <person name="Istvanek J."/>
            <person name="Nedelnik J."/>
            <person name="Repkova J."/>
        </authorList>
    </citation>
    <scope>NUCLEOTIDE SEQUENCE [LARGE SCALE GENOMIC DNA]</scope>
    <source>
        <strain evidence="2">cv. 10/8</strain>
        <tissue evidence="1">Leaf</tissue>
    </source>
</reference>
<sequence>MNKRQSISPCVIIDGVDGYKDVTSMVMVRTESLVPMKLVMLDSVVTKAERKLIVSLVAVNERSRKAVK</sequence>
<proteinExistence type="predicted"/>
<keyword evidence="2" id="KW-1185">Reference proteome</keyword>
<evidence type="ECO:0000313" key="1">
    <source>
        <dbReference type="EMBL" id="MCI29052.1"/>
    </source>
</evidence>
<comment type="caution">
    <text evidence="1">The sequence shown here is derived from an EMBL/GenBank/DDBJ whole genome shotgun (WGS) entry which is preliminary data.</text>
</comment>
<protein>
    <submittedName>
        <fullName evidence="1">Uncharacterized protein</fullName>
    </submittedName>
</protein>
<dbReference type="Proteomes" id="UP000265520">
    <property type="component" value="Unassembled WGS sequence"/>
</dbReference>
<dbReference type="AlphaFoldDB" id="A0A392QYV7"/>
<evidence type="ECO:0000313" key="2">
    <source>
        <dbReference type="Proteomes" id="UP000265520"/>
    </source>
</evidence>
<name>A0A392QYV7_9FABA</name>
<organism evidence="1 2">
    <name type="scientific">Trifolium medium</name>
    <dbReference type="NCBI Taxonomy" id="97028"/>
    <lineage>
        <taxon>Eukaryota</taxon>
        <taxon>Viridiplantae</taxon>
        <taxon>Streptophyta</taxon>
        <taxon>Embryophyta</taxon>
        <taxon>Tracheophyta</taxon>
        <taxon>Spermatophyta</taxon>
        <taxon>Magnoliopsida</taxon>
        <taxon>eudicotyledons</taxon>
        <taxon>Gunneridae</taxon>
        <taxon>Pentapetalae</taxon>
        <taxon>rosids</taxon>
        <taxon>fabids</taxon>
        <taxon>Fabales</taxon>
        <taxon>Fabaceae</taxon>
        <taxon>Papilionoideae</taxon>
        <taxon>50 kb inversion clade</taxon>
        <taxon>NPAAA clade</taxon>
        <taxon>Hologalegina</taxon>
        <taxon>IRL clade</taxon>
        <taxon>Trifolieae</taxon>
        <taxon>Trifolium</taxon>
    </lineage>
</organism>
<feature type="non-terminal residue" evidence="1">
    <location>
        <position position="68"/>
    </location>
</feature>